<protein>
    <recommendedName>
        <fullName evidence="2">FAD-dependent protein C-terminal domain-containing protein</fullName>
    </recommendedName>
</protein>
<reference evidence="3 4" key="1">
    <citation type="submission" date="2016-10" db="EMBL/GenBank/DDBJ databases">
        <authorList>
            <person name="de Groot N.N."/>
        </authorList>
    </citation>
    <scope>NUCLEOTIDE SEQUENCE [LARGE SCALE GENOMIC DNA]</scope>
    <source>
        <strain evidence="3 4">APO</strain>
    </source>
</reference>
<feature type="domain" description="FAD-dependent protein C-terminal" evidence="2">
    <location>
        <begin position="284"/>
        <end position="479"/>
    </location>
</feature>
<organism evidence="3 4">
    <name type="scientific">Tindallia californiensis</name>
    <dbReference type="NCBI Taxonomy" id="159292"/>
    <lineage>
        <taxon>Bacteria</taxon>
        <taxon>Bacillati</taxon>
        <taxon>Bacillota</taxon>
        <taxon>Clostridia</taxon>
        <taxon>Peptostreptococcales</taxon>
        <taxon>Tindalliaceae</taxon>
        <taxon>Tindallia</taxon>
    </lineage>
</organism>
<dbReference type="Proteomes" id="UP000199230">
    <property type="component" value="Unassembled WGS sequence"/>
</dbReference>
<dbReference type="STRING" id="159292.SAMN05192546_101413"/>
<dbReference type="Gene3D" id="3.50.50.60">
    <property type="entry name" value="FAD/NAD(P)-binding domain"/>
    <property type="match status" value="2"/>
</dbReference>
<gene>
    <name evidence="3" type="ORF">SAMN05192546_101413</name>
</gene>
<evidence type="ECO:0000256" key="1">
    <source>
        <dbReference type="SAM" id="Coils"/>
    </source>
</evidence>
<dbReference type="InterPro" id="IPR049516">
    <property type="entry name" value="FAD-depend_C"/>
</dbReference>
<keyword evidence="1" id="KW-0175">Coiled coil</keyword>
<dbReference type="EMBL" id="FNPV01000001">
    <property type="protein sequence ID" value="SDY34764.1"/>
    <property type="molecule type" value="Genomic_DNA"/>
</dbReference>
<name>A0A1H3J6E9_9FIRM</name>
<feature type="coiled-coil region" evidence="1">
    <location>
        <begin position="4"/>
        <end position="31"/>
    </location>
</feature>
<dbReference type="RefSeq" id="WP_093310471.1">
    <property type="nucleotide sequence ID" value="NZ_FNPV01000001.1"/>
</dbReference>
<evidence type="ECO:0000259" key="2">
    <source>
        <dbReference type="Pfam" id="PF21688"/>
    </source>
</evidence>
<dbReference type="PIRSF" id="PIRSF038984">
    <property type="entry name" value="FAD_binding_protein"/>
    <property type="match status" value="1"/>
</dbReference>
<dbReference type="PANTHER" id="PTHR42842">
    <property type="entry name" value="FAD/NAD(P)-BINDING OXIDOREDUCTASE"/>
    <property type="match status" value="1"/>
</dbReference>
<keyword evidence="4" id="KW-1185">Reference proteome</keyword>
<dbReference type="InterPro" id="IPR028348">
    <property type="entry name" value="FAD-binding_protein"/>
</dbReference>
<dbReference type="Pfam" id="PF21688">
    <property type="entry name" value="FAD-depend_C"/>
    <property type="match status" value="1"/>
</dbReference>
<dbReference type="OrthoDB" id="9772594at2"/>
<dbReference type="PANTHER" id="PTHR42842:SF3">
    <property type="entry name" value="FAD_NAD(P)-BINDING OXIDOREDUCTASE FAMILY PROTEIN"/>
    <property type="match status" value="1"/>
</dbReference>
<evidence type="ECO:0000313" key="3">
    <source>
        <dbReference type="EMBL" id="SDY34764.1"/>
    </source>
</evidence>
<dbReference type="AlphaFoldDB" id="A0A1H3J6E9"/>
<dbReference type="Gene3D" id="3.30.70.2700">
    <property type="match status" value="1"/>
</dbReference>
<sequence length="534" mass="59694">MIRIRELKISAKQEQNLMKAIMEQLKLETEEIIDYRVYKRSVDARRKENIMFVYIIDVHVKNEKSVLNRLKRNKNIALMPEEPPVEANVNKGNLKLEKPPVIIGTGPAGLFCGLYLAEKGYRPILLERGEKVEQRVKDVYDFWKNGKLNPESNVQFGEGGAGTFSDGKLTTRIKDPRCRYVLKKLKEHGAPEEILYDSKPHIGTDKLRNVVAEIRKSIIREGGQVLYGHKVTELQIEKGEIKGVEIENKGHLETSIVIAAMGHSARDLFESFYQSGVPMEAKAFSLGVRIEHPQKQINLIQYGTDKNAHILGAADYRLSWHHPMGRGAYTFCMCPGGMVVASASEAGSVVTNGMSAYGRKGKNANSALLVSVTPKDFEGDDPLAGMRFQRKWEQEAFKLGGEKYHAPVQRVEDFLASRPSRELGSVLSTYRPGITPTELTSCLPPYVTEVLREALKKWDQKMKGFALKDALLTGVETRSSSPLRIKRNERMESDVKGLYPSGEGCGFAGGIMSAAVDGIRSAEAVLERYYLSEN</sequence>
<dbReference type="InterPro" id="IPR036188">
    <property type="entry name" value="FAD/NAD-bd_sf"/>
</dbReference>
<accession>A0A1H3J6E9</accession>
<dbReference type="SUPFAM" id="SSF51905">
    <property type="entry name" value="FAD/NAD(P)-binding domain"/>
    <property type="match status" value="1"/>
</dbReference>
<proteinExistence type="predicted"/>
<evidence type="ECO:0000313" key="4">
    <source>
        <dbReference type="Proteomes" id="UP000199230"/>
    </source>
</evidence>